<dbReference type="EMBL" id="VXIS01000086">
    <property type="protein sequence ID" value="KAA8906733.1"/>
    <property type="molecule type" value="Genomic_DNA"/>
</dbReference>
<name>A0A5J5EXC5_9PEZI</name>
<dbReference type="AlphaFoldDB" id="A0A5J5EXC5"/>
<accession>A0A5J5EXC5</accession>
<sequence length="680" mass="76196">MLTSKALEIFSLPRPLPTEKLHNMPENGDQISSSKDPGLSAPPGADNLPQQASNSAPIQQGQDPHLSTAEYRSPPSSVYCLEPEEEPSTPRPPPRNDLWHDDFEESLTLSPIWYSFEELAEKLRPLKPLESPQKPLESPLKPLESHLKPLETLRVEYRRVLTLQAASIQIAGDEIDLKPKNGCPGIPMALVLPEGMGCLTLYTSRRVRLVIDVSDSRFFNWELVGRSQDTLQLRAHRECVSVDKVEAKVAGRTKNFWEGYRWVTAGFGEFPFLARSGKPWAGLVVEARGVGGERAVGEFARSLERTIRTAGSGRAIAIRTDPEPTEWRKPPASTDSESRRRTEVLAVYGSTPSVASAIPAKPPQGAPKKLSLAEYSALQRSKANAKSKVVRPLSCKAASKKADPMTVQNPLQPPPAVNSEGNDDSKMQPSRQAYPPNKLAQASDRKPAQTTDWKPAQASDQKRERSPNNNLYSRSYTLDDERPPKRPRHRNDQNRDRYMPNYSGKDNQQGESNVGPLDRDVLNNRGRRRAGRDDRRFRTRPRSKDPGIPARDSQDSRDWGARPRDRYHDSSRPWPPYGYEENMGMRRSRSPDRRGPHTSPSFGRPTGPISHGAYGSREAPEKTTSASQDSIVFPQTNLEHPQPQRPMGQNRREAAKGAESRRHVDETALDEYIASKSWRR</sequence>
<keyword evidence="3" id="KW-1185">Reference proteome</keyword>
<organism evidence="2 3">
    <name type="scientific">Sphaerosporella brunnea</name>
    <dbReference type="NCBI Taxonomy" id="1250544"/>
    <lineage>
        <taxon>Eukaryota</taxon>
        <taxon>Fungi</taxon>
        <taxon>Dikarya</taxon>
        <taxon>Ascomycota</taxon>
        <taxon>Pezizomycotina</taxon>
        <taxon>Pezizomycetes</taxon>
        <taxon>Pezizales</taxon>
        <taxon>Pyronemataceae</taxon>
        <taxon>Sphaerosporella</taxon>
    </lineage>
</organism>
<dbReference type="Proteomes" id="UP000326924">
    <property type="component" value="Unassembled WGS sequence"/>
</dbReference>
<feature type="compositionally biased region" description="Polar residues" evidence="1">
    <location>
        <begin position="48"/>
        <end position="62"/>
    </location>
</feature>
<feature type="compositionally biased region" description="Basic and acidic residues" evidence="1">
    <location>
        <begin position="552"/>
        <end position="571"/>
    </location>
</feature>
<feature type="compositionally biased region" description="Basic and acidic residues" evidence="1">
    <location>
        <begin position="477"/>
        <end position="498"/>
    </location>
</feature>
<feature type="region of interest" description="Disordered" evidence="1">
    <location>
        <begin position="380"/>
        <end position="680"/>
    </location>
</feature>
<feature type="region of interest" description="Disordered" evidence="1">
    <location>
        <begin position="1"/>
        <end position="100"/>
    </location>
</feature>
<feature type="compositionally biased region" description="Basic and acidic residues" evidence="1">
    <location>
        <begin position="650"/>
        <end position="666"/>
    </location>
</feature>
<feature type="region of interest" description="Disordered" evidence="1">
    <location>
        <begin position="319"/>
        <end position="341"/>
    </location>
</feature>
<evidence type="ECO:0000256" key="1">
    <source>
        <dbReference type="SAM" id="MobiDB-lite"/>
    </source>
</evidence>
<evidence type="ECO:0000313" key="3">
    <source>
        <dbReference type="Proteomes" id="UP000326924"/>
    </source>
</evidence>
<evidence type="ECO:0000313" key="2">
    <source>
        <dbReference type="EMBL" id="KAA8906733.1"/>
    </source>
</evidence>
<protein>
    <submittedName>
        <fullName evidence="2">Uncharacterized protein</fullName>
    </submittedName>
</protein>
<feature type="compositionally biased region" description="Basic and acidic residues" evidence="1">
    <location>
        <begin position="320"/>
        <end position="329"/>
    </location>
</feature>
<feature type="compositionally biased region" description="Polar residues" evidence="1">
    <location>
        <begin position="467"/>
        <end position="476"/>
    </location>
</feature>
<dbReference type="InParanoid" id="A0A5J5EXC5"/>
<feature type="compositionally biased region" description="Polar residues" evidence="1">
    <location>
        <begin position="622"/>
        <end position="639"/>
    </location>
</feature>
<gene>
    <name evidence="2" type="ORF">FN846DRAFT_1013400</name>
</gene>
<proteinExistence type="predicted"/>
<reference evidence="2 3" key="1">
    <citation type="submission" date="2019-09" db="EMBL/GenBank/DDBJ databases">
        <title>Draft genome of the ectomycorrhizal ascomycete Sphaerosporella brunnea.</title>
        <authorList>
            <consortium name="DOE Joint Genome Institute"/>
            <person name="Benucci G.M."/>
            <person name="Marozzi G."/>
            <person name="Antonielli L."/>
            <person name="Sanchez S."/>
            <person name="Marco P."/>
            <person name="Wang X."/>
            <person name="Falini L.B."/>
            <person name="Barry K."/>
            <person name="Haridas S."/>
            <person name="Lipzen A."/>
            <person name="Labutti K."/>
            <person name="Grigoriev I.V."/>
            <person name="Murat C."/>
            <person name="Martin F."/>
            <person name="Albertini E."/>
            <person name="Donnini D."/>
            <person name="Bonito G."/>
        </authorList>
    </citation>
    <scope>NUCLEOTIDE SEQUENCE [LARGE SCALE GENOMIC DNA]</scope>
    <source>
        <strain evidence="2 3">Sb_GMNB300</strain>
    </source>
</reference>
<comment type="caution">
    <text evidence="2">The sequence shown here is derived from an EMBL/GenBank/DDBJ whole genome shotgun (WGS) entry which is preliminary data.</text>
</comment>